<organism evidence="3">
    <name type="scientific">Ignisphaera aggregans</name>
    <dbReference type="NCBI Taxonomy" id="334771"/>
    <lineage>
        <taxon>Archaea</taxon>
        <taxon>Thermoproteota</taxon>
        <taxon>Thermoprotei</taxon>
        <taxon>Desulfurococcales</taxon>
        <taxon>Desulfurococcaceae</taxon>
        <taxon>Ignisphaera</taxon>
    </lineage>
</organism>
<protein>
    <recommendedName>
        <fullName evidence="4">ECF transporter S component</fullName>
    </recommendedName>
</protein>
<name>A0A7C4NJ70_9CREN</name>
<keyword evidence="1" id="KW-0472">Membrane</keyword>
<dbReference type="EMBL" id="DTBD01000015">
    <property type="protein sequence ID" value="HGQ64043.1"/>
    <property type="molecule type" value="Genomic_DNA"/>
</dbReference>
<comment type="caution">
    <text evidence="3">The sequence shown here is derived from an EMBL/GenBank/DDBJ whole genome shotgun (WGS) entry which is preliminary data.</text>
</comment>
<dbReference type="AlphaFoldDB" id="A0A7C4NJ70"/>
<accession>A0A7C4NJ70</accession>
<feature type="transmembrane region" description="Helical" evidence="1">
    <location>
        <begin position="83"/>
        <end position="102"/>
    </location>
</feature>
<feature type="transmembrane region" description="Helical" evidence="1">
    <location>
        <begin position="229"/>
        <end position="248"/>
    </location>
</feature>
<sequence length="268" mass="29406">MSKESLAIRARFSYIAAFAGIGAALYYILLWLPGVPVPGLPQIKMEIGASLAPLLGIILGPYIGAIAVLVGNIIKSLTPFNPISLVFVPCAPLSAFGAALLITKKWKISFIILIGIMIASLFMPPFYPVTAFDEKLGMYVWQVYLLAFYDKIAALVLTPIAMDLIQSNTKLRKGVGLFLIMFIGRELDKALGCFIAAIPAVYENVFMIKSLRRIRLAFVTPAIFSPIEYLIEAVIVFVIAIPVIRALLKVPGVSETLYIKNVREQKII</sequence>
<evidence type="ECO:0008006" key="4">
    <source>
        <dbReference type="Google" id="ProtNLM"/>
    </source>
</evidence>
<evidence type="ECO:0000256" key="1">
    <source>
        <dbReference type="SAM" id="Phobius"/>
    </source>
</evidence>
<reference evidence="3" key="1">
    <citation type="journal article" date="2020" name="mSystems">
        <title>Genome- and Community-Level Interaction Insights into Carbon Utilization and Element Cycling Functions of Hydrothermarchaeota in Hydrothermal Sediment.</title>
        <authorList>
            <person name="Zhou Z."/>
            <person name="Liu Y."/>
            <person name="Xu W."/>
            <person name="Pan J."/>
            <person name="Luo Z.H."/>
            <person name="Li M."/>
        </authorList>
    </citation>
    <scope>NUCLEOTIDE SEQUENCE [LARGE SCALE GENOMIC DNA]</scope>
    <source>
        <strain evidence="3">SpSt-637</strain>
        <strain evidence="2">SpSt-667</strain>
    </source>
</reference>
<dbReference type="EMBL" id="DTCK01000041">
    <property type="protein sequence ID" value="HGQ36364.1"/>
    <property type="molecule type" value="Genomic_DNA"/>
</dbReference>
<proteinExistence type="predicted"/>
<feature type="transmembrane region" description="Helical" evidence="1">
    <location>
        <begin position="189"/>
        <end position="208"/>
    </location>
</feature>
<evidence type="ECO:0000313" key="3">
    <source>
        <dbReference type="EMBL" id="HGQ64043.1"/>
    </source>
</evidence>
<feature type="transmembrane region" description="Helical" evidence="1">
    <location>
        <begin position="52"/>
        <end position="71"/>
    </location>
</feature>
<evidence type="ECO:0000313" key="2">
    <source>
        <dbReference type="EMBL" id="HGQ36364.1"/>
    </source>
</evidence>
<feature type="transmembrane region" description="Helical" evidence="1">
    <location>
        <begin position="12"/>
        <end position="32"/>
    </location>
</feature>
<keyword evidence="1" id="KW-1133">Transmembrane helix</keyword>
<keyword evidence="1" id="KW-0812">Transmembrane</keyword>
<dbReference type="Gene3D" id="1.10.1760.20">
    <property type="match status" value="1"/>
</dbReference>
<feature type="transmembrane region" description="Helical" evidence="1">
    <location>
        <begin position="108"/>
        <end position="127"/>
    </location>
</feature>
<feature type="transmembrane region" description="Helical" evidence="1">
    <location>
        <begin position="139"/>
        <end position="162"/>
    </location>
</feature>
<gene>
    <name evidence="3" type="ORF">ENU08_02210</name>
    <name evidence="2" type="ORF">ENU41_06785</name>
</gene>